<feature type="repeat" description="ANK" evidence="3">
    <location>
        <begin position="266"/>
        <end position="298"/>
    </location>
</feature>
<dbReference type="Gene3D" id="1.25.40.20">
    <property type="entry name" value="Ankyrin repeat-containing domain"/>
    <property type="match status" value="3"/>
</dbReference>
<evidence type="ECO:0000256" key="2">
    <source>
        <dbReference type="ARBA" id="ARBA00023043"/>
    </source>
</evidence>
<feature type="repeat" description="ANK" evidence="3">
    <location>
        <begin position="61"/>
        <end position="97"/>
    </location>
</feature>
<dbReference type="Proteomes" id="UP000676336">
    <property type="component" value="Unassembled WGS sequence"/>
</dbReference>
<feature type="repeat" description="ANK" evidence="3">
    <location>
        <begin position="452"/>
        <end position="484"/>
    </location>
</feature>
<evidence type="ECO:0000313" key="5">
    <source>
        <dbReference type="Proteomes" id="UP000676336"/>
    </source>
</evidence>
<evidence type="ECO:0008006" key="6">
    <source>
        <dbReference type="Google" id="ProtNLM"/>
    </source>
</evidence>
<dbReference type="PROSITE" id="PS50297">
    <property type="entry name" value="ANK_REP_REGION"/>
    <property type="match status" value="8"/>
</dbReference>
<keyword evidence="2 3" id="KW-0040">ANK repeat</keyword>
<evidence type="ECO:0000256" key="3">
    <source>
        <dbReference type="PROSITE-ProRule" id="PRU00023"/>
    </source>
</evidence>
<proteinExistence type="predicted"/>
<name>A0A8S3C875_9BILA</name>
<dbReference type="SUPFAM" id="SSF48403">
    <property type="entry name" value="Ankyrin repeat"/>
    <property type="match status" value="2"/>
</dbReference>
<dbReference type="PANTHER" id="PTHR24171">
    <property type="entry name" value="ANKYRIN REPEAT DOMAIN-CONTAINING PROTEIN 39-RELATED"/>
    <property type="match status" value="1"/>
</dbReference>
<reference evidence="4" key="1">
    <citation type="submission" date="2021-02" db="EMBL/GenBank/DDBJ databases">
        <authorList>
            <person name="Nowell W R."/>
        </authorList>
    </citation>
    <scope>NUCLEOTIDE SEQUENCE</scope>
</reference>
<dbReference type="Pfam" id="PF12796">
    <property type="entry name" value="Ank_2"/>
    <property type="match status" value="3"/>
</dbReference>
<dbReference type="InterPro" id="IPR036770">
    <property type="entry name" value="Ankyrin_rpt-contain_sf"/>
</dbReference>
<evidence type="ECO:0000256" key="1">
    <source>
        <dbReference type="ARBA" id="ARBA00022737"/>
    </source>
</evidence>
<feature type="non-terminal residue" evidence="4">
    <location>
        <position position="494"/>
    </location>
</feature>
<feature type="repeat" description="ANK" evidence="3">
    <location>
        <begin position="302"/>
        <end position="331"/>
    </location>
</feature>
<feature type="repeat" description="ANK" evidence="3">
    <location>
        <begin position="131"/>
        <end position="163"/>
    </location>
</feature>
<dbReference type="InterPro" id="IPR002110">
    <property type="entry name" value="Ankyrin_rpt"/>
</dbReference>
<accession>A0A8S3C875</accession>
<dbReference type="SMART" id="SM00248">
    <property type="entry name" value="ANK"/>
    <property type="match status" value="12"/>
</dbReference>
<dbReference type="EMBL" id="CAJOBI010166255">
    <property type="protein sequence ID" value="CAF4870842.1"/>
    <property type="molecule type" value="Genomic_DNA"/>
</dbReference>
<comment type="caution">
    <text evidence="4">The sequence shown here is derived from an EMBL/GenBank/DDBJ whole genome shotgun (WGS) entry which is preliminary data.</text>
</comment>
<feature type="repeat" description="ANK" evidence="3">
    <location>
        <begin position="98"/>
        <end position="130"/>
    </location>
</feature>
<feature type="repeat" description="ANK" evidence="3">
    <location>
        <begin position="386"/>
        <end position="418"/>
    </location>
</feature>
<keyword evidence="1" id="KW-0677">Repeat</keyword>
<sequence>LTLTNCHGKTALDIAASRELRDRILYEHNGYSLLNAVQQGDLHRIKKFLTNETINFQHFKTGDSPLHVACTLSSTKHRRQIFEMLLRRGALINVLNTTQIAPIHLCAAADHSDILDMFLKHNADINLLDGQGQTALHHAAKNGHTNACRFLITHRIDTRILSSCGQTALDLASSSIVQQLLMTYENEKVILTPNVTDLQLQLLEASKSGDVDVVKRVLTFNPSLVNCRDAQGRNSTPLHFAAGYNRLQVVEYLLSAGADVTARDKGGLVPLHNSCSYGHLEVTALLLKHGASPQVTDLWKVTPLHESAAKGKFEICKLLIQNGADINKKNRDGAIPLDLVKERDSDVADLLRGDNAILELAKKGNLERLRKLLTPENVNCRDPLGRNSTPLHLAAGYNHYEIAQFLLENGSNPNAVDKGGLIALHNASSFGHVDVATLLINYHSDINARDNWSYTPLHEAASKGRTQLCSLLLAHGANPHLQNQENQTPIDLAT</sequence>
<dbReference type="Pfam" id="PF00023">
    <property type="entry name" value="Ank"/>
    <property type="match status" value="3"/>
</dbReference>
<protein>
    <recommendedName>
        <fullName evidence="6">ANK_REP_REGION domain-containing protein</fullName>
    </recommendedName>
</protein>
<evidence type="ECO:0000313" key="4">
    <source>
        <dbReference type="EMBL" id="CAF4870842.1"/>
    </source>
</evidence>
<feature type="repeat" description="ANK" evidence="3">
    <location>
        <begin position="419"/>
        <end position="451"/>
    </location>
</feature>
<gene>
    <name evidence="4" type="ORF">SMN809_LOCUS50335</name>
</gene>
<dbReference type="PROSITE" id="PS50088">
    <property type="entry name" value="ANK_REPEAT"/>
    <property type="match status" value="9"/>
</dbReference>
<dbReference type="AlphaFoldDB" id="A0A8S3C875"/>
<dbReference type="PRINTS" id="PR01415">
    <property type="entry name" value="ANKYRIN"/>
</dbReference>
<feature type="repeat" description="ANK" evidence="3">
    <location>
        <begin position="233"/>
        <end position="265"/>
    </location>
</feature>
<organism evidence="4 5">
    <name type="scientific">Rotaria magnacalcarata</name>
    <dbReference type="NCBI Taxonomy" id="392030"/>
    <lineage>
        <taxon>Eukaryota</taxon>
        <taxon>Metazoa</taxon>
        <taxon>Spiralia</taxon>
        <taxon>Gnathifera</taxon>
        <taxon>Rotifera</taxon>
        <taxon>Eurotatoria</taxon>
        <taxon>Bdelloidea</taxon>
        <taxon>Philodinida</taxon>
        <taxon>Philodinidae</taxon>
        <taxon>Rotaria</taxon>
    </lineage>
</organism>
<feature type="non-terminal residue" evidence="4">
    <location>
        <position position="1"/>
    </location>
</feature>